<dbReference type="AlphaFoldDB" id="A0AAD6AXJ8"/>
<proteinExistence type="predicted"/>
<reference evidence="1" key="1">
    <citation type="submission" date="2022-11" db="EMBL/GenBank/DDBJ databases">
        <title>Chromosome-level genome of Pogonophryne albipinna.</title>
        <authorList>
            <person name="Jo E."/>
        </authorList>
    </citation>
    <scope>NUCLEOTIDE SEQUENCE</scope>
    <source>
        <strain evidence="1">SGF0006</strain>
        <tissue evidence="1">Muscle</tissue>
    </source>
</reference>
<evidence type="ECO:0000313" key="2">
    <source>
        <dbReference type="Proteomes" id="UP001219934"/>
    </source>
</evidence>
<evidence type="ECO:0000313" key="1">
    <source>
        <dbReference type="EMBL" id="KAJ4931987.1"/>
    </source>
</evidence>
<gene>
    <name evidence="1" type="ORF">JOQ06_010423</name>
</gene>
<organism evidence="1 2">
    <name type="scientific">Pogonophryne albipinna</name>
    <dbReference type="NCBI Taxonomy" id="1090488"/>
    <lineage>
        <taxon>Eukaryota</taxon>
        <taxon>Metazoa</taxon>
        <taxon>Chordata</taxon>
        <taxon>Craniata</taxon>
        <taxon>Vertebrata</taxon>
        <taxon>Euteleostomi</taxon>
        <taxon>Actinopterygii</taxon>
        <taxon>Neopterygii</taxon>
        <taxon>Teleostei</taxon>
        <taxon>Neoteleostei</taxon>
        <taxon>Acanthomorphata</taxon>
        <taxon>Eupercaria</taxon>
        <taxon>Perciformes</taxon>
        <taxon>Notothenioidei</taxon>
        <taxon>Pogonophryne</taxon>
    </lineage>
</organism>
<accession>A0AAD6AXJ8</accession>
<sequence>MDHHNDSTGFAAAHTSSLFPSTLICDHAAASSACLLPNGALPRPASAESPVSRGSGGEAIFWGQGDCASGTAARCPTSPEAKECPLFLLLLPASLTLHAHALSGTAGASARPGPSRPAGHLGRLNLSTLTWTCT</sequence>
<name>A0AAD6AXJ8_9TELE</name>
<keyword evidence="2" id="KW-1185">Reference proteome</keyword>
<dbReference type="Proteomes" id="UP001219934">
    <property type="component" value="Unassembled WGS sequence"/>
</dbReference>
<comment type="caution">
    <text evidence="1">The sequence shown here is derived from an EMBL/GenBank/DDBJ whole genome shotgun (WGS) entry which is preliminary data.</text>
</comment>
<protein>
    <submittedName>
        <fullName evidence="1">Uncharacterized protein</fullName>
    </submittedName>
</protein>
<dbReference type="EMBL" id="JAPTMU010000014">
    <property type="protein sequence ID" value="KAJ4931987.1"/>
    <property type="molecule type" value="Genomic_DNA"/>
</dbReference>
<feature type="non-terminal residue" evidence="1">
    <location>
        <position position="134"/>
    </location>
</feature>